<accession>A0ABS5G152</accession>
<keyword evidence="3" id="KW-1185">Reference proteome</keyword>
<dbReference type="EMBL" id="JAFCLK010000003">
    <property type="protein sequence ID" value="MBR1134814.1"/>
    <property type="molecule type" value="Genomic_DNA"/>
</dbReference>
<keyword evidence="1" id="KW-0812">Transmembrane</keyword>
<comment type="caution">
    <text evidence="2">The sequence shown here is derived from an EMBL/GenBank/DDBJ whole genome shotgun (WGS) entry which is preliminary data.</text>
</comment>
<name>A0ABS5G152_9BRAD</name>
<evidence type="ECO:0000313" key="3">
    <source>
        <dbReference type="Proteomes" id="UP001314635"/>
    </source>
</evidence>
<gene>
    <name evidence="2" type="ORF">JQ619_03450</name>
</gene>
<evidence type="ECO:0000256" key="1">
    <source>
        <dbReference type="SAM" id="Phobius"/>
    </source>
</evidence>
<keyword evidence="1" id="KW-0472">Membrane</keyword>
<proteinExistence type="predicted"/>
<protein>
    <submittedName>
        <fullName evidence="2">Uncharacterized protein</fullName>
    </submittedName>
</protein>
<reference evidence="3" key="1">
    <citation type="journal article" date="2021" name="ISME J.">
        <title>Evolutionary origin and ecological implication of a unique nif island in free-living Bradyrhizobium lineages.</title>
        <authorList>
            <person name="Tao J."/>
        </authorList>
    </citation>
    <scope>NUCLEOTIDE SEQUENCE [LARGE SCALE GENOMIC DNA]</scope>
    <source>
        <strain evidence="3">SZCCT0094</strain>
    </source>
</reference>
<dbReference type="RefSeq" id="WP_012040608.1">
    <property type="nucleotide sequence ID" value="NZ_JABFDP010000018.1"/>
</dbReference>
<dbReference type="Proteomes" id="UP001314635">
    <property type="component" value="Unassembled WGS sequence"/>
</dbReference>
<organism evidence="2 3">
    <name type="scientific">Bradyrhizobium denitrificans</name>
    <dbReference type="NCBI Taxonomy" id="2734912"/>
    <lineage>
        <taxon>Bacteria</taxon>
        <taxon>Pseudomonadati</taxon>
        <taxon>Pseudomonadota</taxon>
        <taxon>Alphaproteobacteria</taxon>
        <taxon>Hyphomicrobiales</taxon>
        <taxon>Nitrobacteraceae</taxon>
        <taxon>Bradyrhizobium</taxon>
    </lineage>
</organism>
<feature type="transmembrane region" description="Helical" evidence="1">
    <location>
        <begin position="21"/>
        <end position="43"/>
    </location>
</feature>
<evidence type="ECO:0000313" key="2">
    <source>
        <dbReference type="EMBL" id="MBR1134814.1"/>
    </source>
</evidence>
<sequence length="82" mass="8727">MIDRPILPPELPPQQARSGCLTALAVIAGLILLFPMACVLVIFPNQITRNDLVDPIGLLFVGAAIAGVVLIILAVRRGRSRS</sequence>
<keyword evidence="1" id="KW-1133">Transmembrane helix</keyword>
<feature type="transmembrane region" description="Helical" evidence="1">
    <location>
        <begin position="55"/>
        <end position="75"/>
    </location>
</feature>